<keyword evidence="5" id="KW-0378">Hydrolase</keyword>
<dbReference type="PROSITE" id="PS00211">
    <property type="entry name" value="ABC_TRANSPORTER_1"/>
    <property type="match status" value="1"/>
</dbReference>
<dbReference type="InterPro" id="IPR050319">
    <property type="entry name" value="ABC_transp_ATP-bind"/>
</dbReference>
<dbReference type="EMBL" id="UARK01000023">
    <property type="protein sequence ID" value="SPW30834.1"/>
    <property type="molecule type" value="Genomic_DNA"/>
</dbReference>
<dbReference type="Pfam" id="PF00005">
    <property type="entry name" value="ABC_tran"/>
    <property type="match status" value="1"/>
</dbReference>
<sequence>MIILKNAAVSPYLKPCTVTIDTGEKVALLGASGAGKTTLMRLMCGWLTPTSGDVIAPPVGEFAYVPQDLDASLNPAMRVGDIITEPVAIANGDVAAAVARIPELLRTLDLPADAAGRFPRELSGGQRQRVGIARALIAEPIVVYADEALSALDHTARELVIELFQAPGMTTILVSHDLPAAEKLSDRCIIMADGGIVEDISSSELWDRTNASPARAKLIDAFELLHASSMP</sequence>
<evidence type="ECO:0000256" key="2">
    <source>
        <dbReference type="ARBA" id="ARBA00022741"/>
    </source>
</evidence>
<evidence type="ECO:0000256" key="3">
    <source>
        <dbReference type="ARBA" id="ARBA00022840"/>
    </source>
</evidence>
<dbReference type="PANTHER" id="PTHR43776">
    <property type="entry name" value="TRANSPORT ATP-BINDING PROTEIN"/>
    <property type="match status" value="1"/>
</dbReference>
<dbReference type="SMART" id="SM00382">
    <property type="entry name" value="AAA"/>
    <property type="match status" value="1"/>
</dbReference>
<dbReference type="GeneID" id="84574147"/>
<dbReference type="InterPro" id="IPR003439">
    <property type="entry name" value="ABC_transporter-like_ATP-bd"/>
</dbReference>
<feature type="domain" description="ABC transporter" evidence="4">
    <location>
        <begin position="2"/>
        <end position="218"/>
    </location>
</feature>
<dbReference type="InterPro" id="IPR017871">
    <property type="entry name" value="ABC_transporter-like_CS"/>
</dbReference>
<dbReference type="InterPro" id="IPR003593">
    <property type="entry name" value="AAA+_ATPase"/>
</dbReference>
<dbReference type="GO" id="GO:0005524">
    <property type="term" value="F:ATP binding"/>
    <property type="evidence" value="ECO:0007669"/>
    <property type="project" value="UniProtKB-KW"/>
</dbReference>
<name>A0A6H9XFI4_9CORY</name>
<evidence type="ECO:0000313" key="6">
    <source>
        <dbReference type="Proteomes" id="UP000249886"/>
    </source>
</evidence>
<evidence type="ECO:0000256" key="1">
    <source>
        <dbReference type="ARBA" id="ARBA00022448"/>
    </source>
</evidence>
<dbReference type="GO" id="GO:0016887">
    <property type="term" value="F:ATP hydrolysis activity"/>
    <property type="evidence" value="ECO:0007669"/>
    <property type="project" value="InterPro"/>
</dbReference>
<keyword evidence="2" id="KW-0547">Nucleotide-binding</keyword>
<keyword evidence="3 5" id="KW-0067">ATP-binding</keyword>
<reference evidence="5 6" key="1">
    <citation type="submission" date="2018-06" db="EMBL/GenBank/DDBJ databases">
        <authorList>
            <consortium name="Pathogen Informatics"/>
            <person name="Doyle S."/>
        </authorList>
    </citation>
    <scope>NUCLEOTIDE SEQUENCE [LARGE SCALE GENOMIC DNA]</scope>
    <source>
        <strain evidence="5 6">NCTC10254</strain>
    </source>
</reference>
<dbReference type="AlphaFoldDB" id="A0A6H9XFI4"/>
<proteinExistence type="predicted"/>
<dbReference type="PROSITE" id="PS50893">
    <property type="entry name" value="ABC_TRANSPORTER_2"/>
    <property type="match status" value="1"/>
</dbReference>
<dbReference type="SUPFAM" id="SSF52540">
    <property type="entry name" value="P-loop containing nucleoside triphosphate hydrolases"/>
    <property type="match status" value="1"/>
</dbReference>
<comment type="caution">
    <text evidence="5">The sequence shown here is derived from an EMBL/GenBank/DDBJ whole genome shotgun (WGS) entry which is preliminary data.</text>
</comment>
<dbReference type="EC" id="3.6.3.30" evidence="5"/>
<dbReference type="Proteomes" id="UP000249886">
    <property type="component" value="Unassembled WGS sequence"/>
</dbReference>
<accession>A0A6H9XFI4</accession>
<keyword evidence="1" id="KW-0813">Transport</keyword>
<dbReference type="InterPro" id="IPR027417">
    <property type="entry name" value="P-loop_NTPase"/>
</dbReference>
<evidence type="ECO:0000259" key="4">
    <source>
        <dbReference type="PROSITE" id="PS50893"/>
    </source>
</evidence>
<dbReference type="RefSeq" id="WP_005526125.1">
    <property type="nucleotide sequence ID" value="NZ_CP050134.2"/>
</dbReference>
<dbReference type="GO" id="GO:0055085">
    <property type="term" value="P:transmembrane transport"/>
    <property type="evidence" value="ECO:0007669"/>
    <property type="project" value="UniProtKB-ARBA"/>
</dbReference>
<protein>
    <submittedName>
        <fullName evidence="5">ABC transporter ATP-binding protein</fullName>
        <ecNumber evidence="5">3.6.3.30</ecNumber>
    </submittedName>
</protein>
<evidence type="ECO:0000313" key="5">
    <source>
        <dbReference type="EMBL" id="SPW30834.1"/>
    </source>
</evidence>
<gene>
    <name evidence="5" type="primary">fbpC_2</name>
    <name evidence="5" type="ORF">NCTC10254_01943</name>
</gene>
<organism evidence="5 6">
    <name type="scientific">Corynebacterium matruchotii</name>
    <dbReference type="NCBI Taxonomy" id="43768"/>
    <lineage>
        <taxon>Bacteria</taxon>
        <taxon>Bacillati</taxon>
        <taxon>Actinomycetota</taxon>
        <taxon>Actinomycetes</taxon>
        <taxon>Mycobacteriales</taxon>
        <taxon>Corynebacteriaceae</taxon>
        <taxon>Corynebacterium</taxon>
    </lineage>
</organism>
<dbReference type="Gene3D" id="3.40.50.300">
    <property type="entry name" value="P-loop containing nucleotide triphosphate hydrolases"/>
    <property type="match status" value="1"/>
</dbReference>